<accession>A0A853JCI8</accession>
<evidence type="ECO:0000313" key="2">
    <source>
        <dbReference type="EMBL" id="NZA26464.1"/>
    </source>
</evidence>
<dbReference type="RefSeq" id="WP_180678257.1">
    <property type="nucleotide sequence ID" value="NZ_JACCKA010000055.1"/>
</dbReference>
<dbReference type="EMBL" id="JACCKA010000055">
    <property type="protein sequence ID" value="NZA26464.1"/>
    <property type="molecule type" value="Genomic_DNA"/>
</dbReference>
<gene>
    <name evidence="2" type="ORF">H0E84_08700</name>
</gene>
<organism evidence="2 3">
    <name type="scientific">Luteimonas salinisoli</name>
    <dbReference type="NCBI Taxonomy" id="2752307"/>
    <lineage>
        <taxon>Bacteria</taxon>
        <taxon>Pseudomonadati</taxon>
        <taxon>Pseudomonadota</taxon>
        <taxon>Gammaproteobacteria</taxon>
        <taxon>Lysobacterales</taxon>
        <taxon>Lysobacteraceae</taxon>
        <taxon>Luteimonas</taxon>
    </lineage>
</organism>
<feature type="compositionally biased region" description="Basic and acidic residues" evidence="1">
    <location>
        <begin position="43"/>
        <end position="55"/>
    </location>
</feature>
<keyword evidence="3" id="KW-1185">Reference proteome</keyword>
<name>A0A853JCI8_9GAMM</name>
<dbReference type="Proteomes" id="UP000578091">
    <property type="component" value="Unassembled WGS sequence"/>
</dbReference>
<evidence type="ECO:0000313" key="3">
    <source>
        <dbReference type="Proteomes" id="UP000578091"/>
    </source>
</evidence>
<feature type="region of interest" description="Disordered" evidence="1">
    <location>
        <begin position="31"/>
        <end position="55"/>
    </location>
</feature>
<protein>
    <submittedName>
        <fullName evidence="2">Uncharacterized protein</fullName>
    </submittedName>
</protein>
<comment type="caution">
    <text evidence="2">The sequence shown here is derived from an EMBL/GenBank/DDBJ whole genome shotgun (WGS) entry which is preliminary data.</text>
</comment>
<reference evidence="2 3" key="1">
    <citation type="submission" date="2020-07" db="EMBL/GenBank/DDBJ databases">
        <title>Luteimonas sp. SJ-92.</title>
        <authorList>
            <person name="Huang X.-X."/>
            <person name="Xu L."/>
            <person name="Sun J.-Q."/>
        </authorList>
    </citation>
    <scope>NUCLEOTIDE SEQUENCE [LARGE SCALE GENOMIC DNA]</scope>
    <source>
        <strain evidence="2 3">SJ-92</strain>
    </source>
</reference>
<dbReference type="AlphaFoldDB" id="A0A853JCI8"/>
<proteinExistence type="predicted"/>
<evidence type="ECO:0000256" key="1">
    <source>
        <dbReference type="SAM" id="MobiDB-lite"/>
    </source>
</evidence>
<sequence>MAARVCNGGGGLSIAIRLSDRLWRIIRLERGDPDKDDDVPEEAVEHGLGLERKSA</sequence>